<dbReference type="PROSITE" id="PS50082">
    <property type="entry name" value="WD_REPEATS_2"/>
    <property type="match status" value="1"/>
</dbReference>
<dbReference type="SUPFAM" id="SSF50978">
    <property type="entry name" value="WD40 repeat-like"/>
    <property type="match status" value="1"/>
</dbReference>
<keyword evidence="3 7" id="KW-0853">WD repeat</keyword>
<dbReference type="Gene3D" id="2.130.10.10">
    <property type="entry name" value="YVTN repeat-like/Quinoprotein amine dehydrogenase"/>
    <property type="match status" value="1"/>
</dbReference>
<dbReference type="Pfam" id="PF00400">
    <property type="entry name" value="WD40"/>
    <property type="match status" value="1"/>
</dbReference>
<keyword evidence="5" id="KW-0677">Repeat</keyword>
<protein>
    <submittedName>
        <fullName evidence="8">Uncharacterized protein</fullName>
    </submittedName>
</protein>
<evidence type="ECO:0000256" key="4">
    <source>
        <dbReference type="ARBA" id="ARBA00022694"/>
    </source>
</evidence>
<proteinExistence type="inferred from homology"/>
<comment type="caution">
    <text evidence="8">The sequence shown here is derived from an EMBL/GenBank/DDBJ whole genome shotgun (WGS) entry which is preliminary data.</text>
</comment>
<dbReference type="PANTHER" id="PTHR14344:SF3">
    <property type="entry name" value="WD REPEAT-CONTAINING PROTEIN 6"/>
    <property type="match status" value="1"/>
</dbReference>
<dbReference type="PROSITE" id="PS50294">
    <property type="entry name" value="WD_REPEATS_REGION"/>
    <property type="match status" value="1"/>
</dbReference>
<dbReference type="InterPro" id="IPR036322">
    <property type="entry name" value="WD40_repeat_dom_sf"/>
</dbReference>
<comment type="similarity">
    <text evidence="6">Belongs to the WD repeat WDR6 family.</text>
</comment>
<keyword evidence="4" id="KW-0819">tRNA processing</keyword>
<organism evidence="8 9">
    <name type="scientific">Jimgerdemannia flammicorona</name>
    <dbReference type="NCBI Taxonomy" id="994334"/>
    <lineage>
        <taxon>Eukaryota</taxon>
        <taxon>Fungi</taxon>
        <taxon>Fungi incertae sedis</taxon>
        <taxon>Mucoromycota</taxon>
        <taxon>Mucoromycotina</taxon>
        <taxon>Endogonomycetes</taxon>
        <taxon>Endogonales</taxon>
        <taxon>Endogonaceae</taxon>
        <taxon>Jimgerdemannia</taxon>
    </lineage>
</organism>
<evidence type="ECO:0000256" key="2">
    <source>
        <dbReference type="ARBA" id="ARBA00022490"/>
    </source>
</evidence>
<name>A0A433QMX2_9FUNG</name>
<keyword evidence="2" id="KW-0963">Cytoplasm</keyword>
<comment type="subcellular location">
    <subcellularLocation>
        <location evidence="1">Cytoplasm</location>
    </subcellularLocation>
</comment>
<evidence type="ECO:0000256" key="7">
    <source>
        <dbReference type="PROSITE-ProRule" id="PRU00221"/>
    </source>
</evidence>
<dbReference type="GO" id="GO:0005737">
    <property type="term" value="C:cytoplasm"/>
    <property type="evidence" value="ECO:0007669"/>
    <property type="project" value="UniProtKB-SubCell"/>
</dbReference>
<evidence type="ECO:0000256" key="1">
    <source>
        <dbReference type="ARBA" id="ARBA00004496"/>
    </source>
</evidence>
<dbReference type="InterPro" id="IPR001680">
    <property type="entry name" value="WD40_rpt"/>
</dbReference>
<reference evidence="8 9" key="1">
    <citation type="journal article" date="2018" name="New Phytol.">
        <title>Phylogenomics of Endogonaceae and evolution of mycorrhizas within Mucoromycota.</title>
        <authorList>
            <person name="Chang Y."/>
            <person name="Desiro A."/>
            <person name="Na H."/>
            <person name="Sandor L."/>
            <person name="Lipzen A."/>
            <person name="Clum A."/>
            <person name="Barry K."/>
            <person name="Grigoriev I.V."/>
            <person name="Martin F.M."/>
            <person name="Stajich J.E."/>
            <person name="Smith M.E."/>
            <person name="Bonito G."/>
            <person name="Spatafora J.W."/>
        </authorList>
    </citation>
    <scope>NUCLEOTIDE SEQUENCE [LARGE SCALE GENOMIC DNA]</scope>
    <source>
        <strain evidence="8 9">AD002</strain>
    </source>
</reference>
<dbReference type="AlphaFoldDB" id="A0A433QMX2"/>
<keyword evidence="9" id="KW-1185">Reference proteome</keyword>
<dbReference type="InterPro" id="IPR051973">
    <property type="entry name" value="tRNA_Anticodon_Mtase-Reg"/>
</dbReference>
<dbReference type="Proteomes" id="UP000274822">
    <property type="component" value="Unassembled WGS sequence"/>
</dbReference>
<dbReference type="InterPro" id="IPR015943">
    <property type="entry name" value="WD40/YVTN_repeat-like_dom_sf"/>
</dbReference>
<dbReference type="EMBL" id="RBNJ01003260">
    <property type="protein sequence ID" value="RUS31132.1"/>
    <property type="molecule type" value="Genomic_DNA"/>
</dbReference>
<gene>
    <name evidence="8" type="ORF">BC938DRAFT_478404</name>
</gene>
<feature type="repeat" description="WD" evidence="7">
    <location>
        <begin position="57"/>
        <end position="95"/>
    </location>
</feature>
<dbReference type="SMART" id="SM00320">
    <property type="entry name" value="WD40"/>
    <property type="match status" value="1"/>
</dbReference>
<evidence type="ECO:0000256" key="6">
    <source>
        <dbReference type="ARBA" id="ARBA00038255"/>
    </source>
</evidence>
<evidence type="ECO:0000256" key="3">
    <source>
        <dbReference type="ARBA" id="ARBA00022574"/>
    </source>
</evidence>
<evidence type="ECO:0000313" key="8">
    <source>
        <dbReference type="EMBL" id="RUS31132.1"/>
    </source>
</evidence>
<evidence type="ECO:0000256" key="5">
    <source>
        <dbReference type="ARBA" id="ARBA00022737"/>
    </source>
</evidence>
<accession>A0A433QMX2</accession>
<dbReference type="GO" id="GO:0030488">
    <property type="term" value="P:tRNA methylation"/>
    <property type="evidence" value="ECO:0007669"/>
    <property type="project" value="TreeGrafter"/>
</dbReference>
<sequence>MRPNLPSLSKNRYSARFHGRTRSNLVLASGTVFNQVLIWDATSPNEHDGESVVRRRLIGHEGVIFGIRFNEEGKMIASVSDDRTIRVWKLDEDDR</sequence>
<dbReference type="PANTHER" id="PTHR14344">
    <property type="entry name" value="WD REPEAT PROTEIN"/>
    <property type="match status" value="1"/>
</dbReference>
<evidence type="ECO:0000313" key="9">
    <source>
        <dbReference type="Proteomes" id="UP000274822"/>
    </source>
</evidence>